<organism evidence="2 3">
    <name type="scientific">Listeria booriae</name>
    <dbReference type="NCBI Taxonomy" id="1552123"/>
    <lineage>
        <taxon>Bacteria</taxon>
        <taxon>Bacillati</taxon>
        <taxon>Bacillota</taxon>
        <taxon>Bacilli</taxon>
        <taxon>Bacillales</taxon>
        <taxon>Listeriaceae</taxon>
        <taxon>Listeria</taxon>
    </lineage>
</organism>
<gene>
    <name evidence="2" type="ORF">HB811_07325</name>
</gene>
<name>A0A841XUA1_9LIST</name>
<dbReference type="RefSeq" id="WP_185382216.1">
    <property type="nucleotide sequence ID" value="NZ_JAAROV010000002.1"/>
</dbReference>
<evidence type="ECO:0000259" key="1">
    <source>
        <dbReference type="Pfam" id="PF13274"/>
    </source>
</evidence>
<dbReference type="Pfam" id="PF13274">
    <property type="entry name" value="SocA_Panacea"/>
    <property type="match status" value="1"/>
</dbReference>
<proteinExistence type="predicted"/>
<dbReference type="EMBL" id="JAAROV010000002">
    <property type="protein sequence ID" value="MBC1316579.1"/>
    <property type="molecule type" value="Genomic_DNA"/>
</dbReference>
<dbReference type="Proteomes" id="UP000543379">
    <property type="component" value="Unassembled WGS sequence"/>
</dbReference>
<dbReference type="InterPro" id="IPR025272">
    <property type="entry name" value="SocA_Panacea"/>
</dbReference>
<evidence type="ECO:0000313" key="3">
    <source>
        <dbReference type="Proteomes" id="UP000543379"/>
    </source>
</evidence>
<dbReference type="AlphaFoldDB" id="A0A841XUA1"/>
<reference evidence="2 3" key="1">
    <citation type="submission" date="2020-03" db="EMBL/GenBank/DDBJ databases">
        <title>Soil Listeria distribution.</title>
        <authorList>
            <person name="Liao J."/>
            <person name="Wiedmann M."/>
        </authorList>
    </citation>
    <scope>NUCLEOTIDE SEQUENCE [LARGE SCALE GENOMIC DNA]</scope>
    <source>
        <strain evidence="2 3">FSL L7-1816</strain>
    </source>
</reference>
<feature type="domain" description="Antitoxin SocA-like Panacea" evidence="1">
    <location>
        <begin position="30"/>
        <end position="144"/>
    </location>
</feature>
<protein>
    <submittedName>
        <fullName evidence="2">DUF4065 domain-containing protein</fullName>
    </submittedName>
</protein>
<comment type="caution">
    <text evidence="2">The sequence shown here is derived from an EMBL/GenBank/DDBJ whole genome shotgun (WGS) entry which is preliminary data.</text>
</comment>
<sequence>MSTPYNPVCVANYIVDYVNKKDKKINNLKLQKILYFIQARKLVESDKPMFSGEIQKWKLGPVSPDVYHTFKMYGSKDINDTEPVLVSSDNPDAIFSGYEIHHFNADTDITNPIDRKLIEDTVDKLVDENPFDLVEITHQHEIWKVDEDKINNGGYNISYTNDEIKDFFTKSGEDAQIWL</sequence>
<evidence type="ECO:0000313" key="2">
    <source>
        <dbReference type="EMBL" id="MBC1316579.1"/>
    </source>
</evidence>
<accession>A0A841XUA1</accession>